<name>A0AAQ3U9Y8_PASNO</name>
<feature type="compositionally biased region" description="Acidic residues" evidence="1">
    <location>
        <begin position="118"/>
        <end position="133"/>
    </location>
</feature>
<evidence type="ECO:0000256" key="1">
    <source>
        <dbReference type="SAM" id="MobiDB-lite"/>
    </source>
</evidence>
<evidence type="ECO:0000313" key="2">
    <source>
        <dbReference type="EMBL" id="WVZ88308.1"/>
    </source>
</evidence>
<feature type="region of interest" description="Disordered" evidence="1">
    <location>
        <begin position="91"/>
        <end position="200"/>
    </location>
</feature>
<keyword evidence="3" id="KW-1185">Reference proteome</keyword>
<dbReference type="Proteomes" id="UP001341281">
    <property type="component" value="Chromosome 08"/>
</dbReference>
<dbReference type="AlphaFoldDB" id="A0AAQ3U9Y8"/>
<reference evidence="2 3" key="1">
    <citation type="submission" date="2024-02" db="EMBL/GenBank/DDBJ databases">
        <title>High-quality chromosome-scale genome assembly of Pensacola bahiagrass (Paspalum notatum Flugge var. saurae).</title>
        <authorList>
            <person name="Vega J.M."/>
            <person name="Podio M."/>
            <person name="Orjuela J."/>
            <person name="Siena L.A."/>
            <person name="Pessino S.C."/>
            <person name="Combes M.C."/>
            <person name="Mariac C."/>
            <person name="Albertini E."/>
            <person name="Pupilli F."/>
            <person name="Ortiz J.P.A."/>
            <person name="Leblanc O."/>
        </authorList>
    </citation>
    <scope>NUCLEOTIDE SEQUENCE [LARGE SCALE GENOMIC DNA]</scope>
    <source>
        <strain evidence="2">R1</strain>
        <tissue evidence="2">Leaf</tissue>
    </source>
</reference>
<organism evidence="2 3">
    <name type="scientific">Paspalum notatum var. saurae</name>
    <dbReference type="NCBI Taxonomy" id="547442"/>
    <lineage>
        <taxon>Eukaryota</taxon>
        <taxon>Viridiplantae</taxon>
        <taxon>Streptophyta</taxon>
        <taxon>Embryophyta</taxon>
        <taxon>Tracheophyta</taxon>
        <taxon>Spermatophyta</taxon>
        <taxon>Magnoliopsida</taxon>
        <taxon>Liliopsida</taxon>
        <taxon>Poales</taxon>
        <taxon>Poaceae</taxon>
        <taxon>PACMAD clade</taxon>
        <taxon>Panicoideae</taxon>
        <taxon>Andropogonodae</taxon>
        <taxon>Paspaleae</taxon>
        <taxon>Paspalinae</taxon>
        <taxon>Paspalum</taxon>
    </lineage>
</organism>
<feature type="compositionally biased region" description="Low complexity" evidence="1">
    <location>
        <begin position="102"/>
        <end position="115"/>
    </location>
</feature>
<accession>A0AAQ3U9Y8</accession>
<dbReference type="EMBL" id="CP144752">
    <property type="protein sequence ID" value="WVZ88308.1"/>
    <property type="molecule type" value="Genomic_DNA"/>
</dbReference>
<evidence type="ECO:0000313" key="3">
    <source>
        <dbReference type="Proteomes" id="UP001341281"/>
    </source>
</evidence>
<protein>
    <submittedName>
        <fullName evidence="2">Uncharacterized protein</fullName>
    </submittedName>
</protein>
<sequence>MEYLRWLQAHTRVRLRPTADHRPISEVDLDEIDEYDTRTRRGVQLESAHTRLRVLARAGPRPSGALKSFVQTVSRHCRRLSRKIGCYSAAALPPQPRGVLGGPSSSRGRSSWMSRSSEDEDDNEEEEDDDDDVDRGPDVLFGSQLHDAPPFTQTQHDAEVGPSSRPPATRRCRHARDPSDVDIGNCINTRPAIQSRPRGR</sequence>
<proteinExistence type="predicted"/>
<gene>
    <name evidence="2" type="ORF">U9M48_034844</name>
</gene>